<proteinExistence type="predicted"/>
<protein>
    <submittedName>
        <fullName evidence="2">Uncharacterized protein</fullName>
    </submittedName>
</protein>
<evidence type="ECO:0000313" key="2">
    <source>
        <dbReference type="EMBL" id="VEV99351.1"/>
    </source>
</evidence>
<keyword evidence="1" id="KW-0472">Membrane</keyword>
<evidence type="ECO:0000256" key="1">
    <source>
        <dbReference type="SAM" id="Phobius"/>
    </source>
</evidence>
<dbReference type="RefSeq" id="WP_150549447.1">
    <property type="nucleotide sequence ID" value="NZ_LR215729.2"/>
</dbReference>
<dbReference type="AlphaFoldDB" id="A0A653E961"/>
<dbReference type="EMBL" id="LR215729">
    <property type="protein sequence ID" value="VEV99351.1"/>
    <property type="molecule type" value="Genomic_DNA"/>
</dbReference>
<sequence>MPSTAQAVIDTPTSSIQQHAQRLCAGALLLTASLILIDGLLSLQLTNVALALLGGAAALAVIPCSNLKPTGRQPASC</sequence>
<feature type="transmembrane region" description="Helical" evidence="1">
    <location>
        <begin position="48"/>
        <end position="67"/>
    </location>
</feature>
<keyword evidence="1" id="KW-1133">Transmembrane helix</keyword>
<accession>A0A653E961</accession>
<gene>
    <name evidence="2" type="ORF">PMYSY11_4308</name>
</gene>
<keyword evidence="1" id="KW-0812">Transmembrane</keyword>
<name>A0A653E961_9PSED</name>
<organism evidence="2">
    <name type="scientific">Pseudomonas marincola</name>
    <dbReference type="NCBI Taxonomy" id="437900"/>
    <lineage>
        <taxon>Bacteria</taxon>
        <taxon>Pseudomonadati</taxon>
        <taxon>Pseudomonadota</taxon>
        <taxon>Gammaproteobacteria</taxon>
        <taxon>Pseudomonadales</taxon>
        <taxon>Pseudomonadaceae</taxon>
        <taxon>Pseudomonas</taxon>
    </lineage>
</organism>
<reference evidence="2" key="1">
    <citation type="submission" date="2019-02" db="EMBL/GenBank/DDBJ databases">
        <authorList>
            <consortium name="Genoscope - CEA"/>
            <person name="William W."/>
        </authorList>
    </citation>
    <scope>NUCLEOTIDE SEQUENCE [LARGE SCALE GENOMIC DNA]</scope>
    <source>
        <strain evidence="2">YSy11</strain>
    </source>
</reference>